<dbReference type="RefSeq" id="WP_132922880.1">
    <property type="nucleotide sequence ID" value="NZ_SJOI01000001.1"/>
</dbReference>
<protein>
    <submittedName>
        <fullName evidence="1">Uncharacterized protein</fullName>
    </submittedName>
</protein>
<dbReference type="Proteomes" id="UP000294555">
    <property type="component" value="Unassembled WGS sequence"/>
</dbReference>
<sequence length="541" mass="54538">MADRAIVYLGSIPLETDILSTNKFSIIGLTKLAAAIMESNTYFNGLACTPTSPESLTVNIAPGEIYSLQNVDGTAYSSISADTTHSILKQGILMDVVTFMMTAPITSGMSVNYLIQVAYQDTDSNAVALPYYNSANPTQAWSGPNNSGATQNTVRSGVCTVALKTGVTATTGTQVTPAADTGYVGVYVITVAYGQATITTVNISHASNAPFLPSNGLVAGIQSGALLYAADTGTANVYAAAYYPAITALTDGVKVVFKAKTSNAGTSTFSPNGLTAYPIYSHAHQALQGGEIIANGLIEVEWNSTLTAWVLCGNSGGSTPVLAGTQTNHAVNLGQLNAISGRYITTQQFLTTGTYTRSTGANKVHIRLWGAGASGTGSSVAGTGASSGAAGGFIEGWFDISALSTMAIVIGAGVTAIPANSSATGISGGTSTIASLGLTANGGSSLAGGSAVSSLYSAIILLQGQGSQGAQTTSLGGNGGSSFSTYGGLPHSNGSGGQGGFPGSGGAGASNPYASGAGADGYCVIEEYTRWRFMRWLKAEL</sequence>
<reference evidence="1 2" key="1">
    <citation type="submission" date="2019-02" db="EMBL/GenBank/DDBJ databases">
        <title>Investigation of anaerobic lignin degradation for improved lignocellulosic biofuels.</title>
        <authorList>
            <person name="Deangelis K."/>
        </authorList>
    </citation>
    <scope>NUCLEOTIDE SEQUENCE [LARGE SCALE GENOMIC DNA]</scope>
    <source>
        <strain evidence="1 2">159R</strain>
    </source>
</reference>
<gene>
    <name evidence="1" type="ORF">EZJ58_2175</name>
</gene>
<evidence type="ECO:0000313" key="2">
    <source>
        <dbReference type="Proteomes" id="UP000294555"/>
    </source>
</evidence>
<comment type="caution">
    <text evidence="1">The sequence shown here is derived from an EMBL/GenBank/DDBJ whole genome shotgun (WGS) entry which is preliminary data.</text>
</comment>
<evidence type="ECO:0000313" key="1">
    <source>
        <dbReference type="EMBL" id="TCL04073.1"/>
    </source>
</evidence>
<dbReference type="AlphaFoldDB" id="A0A4R1N9W2"/>
<proteinExistence type="predicted"/>
<keyword evidence="2" id="KW-1185">Reference proteome</keyword>
<organism evidence="1 2">
    <name type="scientific">Sodalis ligni</name>
    <dbReference type="NCBI Taxonomy" id="2697027"/>
    <lineage>
        <taxon>Bacteria</taxon>
        <taxon>Pseudomonadati</taxon>
        <taxon>Pseudomonadota</taxon>
        <taxon>Gammaproteobacteria</taxon>
        <taxon>Enterobacterales</taxon>
        <taxon>Bruguierivoracaceae</taxon>
        <taxon>Sodalis</taxon>
    </lineage>
</organism>
<dbReference type="EMBL" id="SJOI01000001">
    <property type="protein sequence ID" value="TCL04073.1"/>
    <property type="molecule type" value="Genomic_DNA"/>
</dbReference>
<name>A0A4R1N9W2_9GAMM</name>
<accession>A0A4R1N9W2</accession>
<dbReference type="OrthoDB" id="6481168at2"/>